<feature type="chain" id="PRO_5041296778" description="Neurofilament medium polypeptide protein" evidence="1">
    <location>
        <begin position="22"/>
        <end position="153"/>
    </location>
</feature>
<accession>A0AA40CYT1</accession>
<evidence type="ECO:0000313" key="3">
    <source>
        <dbReference type="Proteomes" id="UP001174936"/>
    </source>
</evidence>
<evidence type="ECO:0000313" key="2">
    <source>
        <dbReference type="EMBL" id="KAK0656436.1"/>
    </source>
</evidence>
<proteinExistence type="predicted"/>
<dbReference type="AlphaFoldDB" id="A0AA40CYT1"/>
<protein>
    <recommendedName>
        <fullName evidence="4">Neurofilament medium polypeptide protein</fullName>
    </recommendedName>
</protein>
<gene>
    <name evidence="2" type="ORF">B0T16DRAFT_425012</name>
</gene>
<keyword evidence="3" id="KW-1185">Reference proteome</keyword>
<organism evidence="2 3">
    <name type="scientific">Cercophora newfieldiana</name>
    <dbReference type="NCBI Taxonomy" id="92897"/>
    <lineage>
        <taxon>Eukaryota</taxon>
        <taxon>Fungi</taxon>
        <taxon>Dikarya</taxon>
        <taxon>Ascomycota</taxon>
        <taxon>Pezizomycotina</taxon>
        <taxon>Sordariomycetes</taxon>
        <taxon>Sordariomycetidae</taxon>
        <taxon>Sordariales</taxon>
        <taxon>Lasiosphaeriaceae</taxon>
        <taxon>Cercophora</taxon>
    </lineage>
</organism>
<comment type="caution">
    <text evidence="2">The sequence shown here is derived from an EMBL/GenBank/DDBJ whole genome shotgun (WGS) entry which is preliminary data.</text>
</comment>
<reference evidence="2" key="1">
    <citation type="submission" date="2023-06" db="EMBL/GenBank/DDBJ databases">
        <title>Genome-scale phylogeny and comparative genomics of the fungal order Sordariales.</title>
        <authorList>
            <consortium name="Lawrence Berkeley National Laboratory"/>
            <person name="Hensen N."/>
            <person name="Bonometti L."/>
            <person name="Westerberg I."/>
            <person name="Brannstrom I.O."/>
            <person name="Guillou S."/>
            <person name="Cros-Aarteil S."/>
            <person name="Calhoun S."/>
            <person name="Haridas S."/>
            <person name="Kuo A."/>
            <person name="Mondo S."/>
            <person name="Pangilinan J."/>
            <person name="Riley R."/>
            <person name="Labutti K."/>
            <person name="Andreopoulos B."/>
            <person name="Lipzen A."/>
            <person name="Chen C."/>
            <person name="Yanf M."/>
            <person name="Daum C."/>
            <person name="Ng V."/>
            <person name="Clum A."/>
            <person name="Steindorff A."/>
            <person name="Ohm R."/>
            <person name="Martin F."/>
            <person name="Silar P."/>
            <person name="Natvig D."/>
            <person name="Lalanne C."/>
            <person name="Gautier V."/>
            <person name="Ament-Velasquez S.L."/>
            <person name="Kruys A."/>
            <person name="Hutchinson M.I."/>
            <person name="Powell A.J."/>
            <person name="Barry K."/>
            <person name="Miller A.N."/>
            <person name="Grigoriev I.V."/>
            <person name="Debuchy R."/>
            <person name="Gladieux P."/>
            <person name="Thoren M.H."/>
            <person name="Johannesson H."/>
        </authorList>
    </citation>
    <scope>NUCLEOTIDE SEQUENCE</scope>
    <source>
        <strain evidence="2">SMH2532-1</strain>
    </source>
</reference>
<evidence type="ECO:0000256" key="1">
    <source>
        <dbReference type="SAM" id="SignalP"/>
    </source>
</evidence>
<sequence length="153" mass="15996">MKCTSLLCLVVAGLASGRAVASSEGDAILAGEHFRMALLTPRQTVPTRNLQVFTGALGGVRASAITNTGDPQRQFGVDGDTFNDFGTAANRACDNQFNACADIANSKQGNFAVGDCDKQKDSCKAALESTPTKSFPPPVLVSQTAEFDIFCDA</sequence>
<name>A0AA40CYT1_9PEZI</name>
<dbReference type="EMBL" id="JAULSV010000001">
    <property type="protein sequence ID" value="KAK0656436.1"/>
    <property type="molecule type" value="Genomic_DNA"/>
</dbReference>
<keyword evidence="1" id="KW-0732">Signal</keyword>
<evidence type="ECO:0008006" key="4">
    <source>
        <dbReference type="Google" id="ProtNLM"/>
    </source>
</evidence>
<dbReference type="Proteomes" id="UP001174936">
    <property type="component" value="Unassembled WGS sequence"/>
</dbReference>
<feature type="signal peptide" evidence="1">
    <location>
        <begin position="1"/>
        <end position="21"/>
    </location>
</feature>